<keyword evidence="8" id="KW-1185">Reference proteome</keyword>
<sequence length="191" mass="22876">MVIEDSVILNSIRNNKPEGIHLLFDRYYRPLVLYADEFLKDQATAEDLVQELFLKLWEGDYLLEVSEKNLATYLFSAIRNKCRTYFEKKDVLQKREMLEDVDIPVEMVVRIDEERMDIVMKEVNLLPERTRQIVECIMLRNLKYKEAAEELHISVNTVKFLLNKGIVRLRERLAHRSSEILLFFLRRLHLF</sequence>
<comment type="similarity">
    <text evidence="1">Belongs to the sigma-70 factor family. ECF subfamily.</text>
</comment>
<evidence type="ECO:0000256" key="1">
    <source>
        <dbReference type="ARBA" id="ARBA00010641"/>
    </source>
</evidence>
<dbReference type="EMBL" id="JACOOH010000004">
    <property type="protein sequence ID" value="MBC5621290.1"/>
    <property type="molecule type" value="Genomic_DNA"/>
</dbReference>
<keyword evidence="2" id="KW-0805">Transcription regulation</keyword>
<dbReference type="Gene3D" id="1.10.10.10">
    <property type="entry name" value="Winged helix-like DNA-binding domain superfamily/Winged helix DNA-binding domain"/>
    <property type="match status" value="1"/>
</dbReference>
<dbReference type="RefSeq" id="WP_099291781.1">
    <property type="nucleotide sequence ID" value="NZ_JACOOH010000004.1"/>
</dbReference>
<dbReference type="PANTHER" id="PTHR43133">
    <property type="entry name" value="RNA POLYMERASE ECF-TYPE SIGMA FACTO"/>
    <property type="match status" value="1"/>
</dbReference>
<proteinExistence type="inferred from homology"/>
<name>A0ABR7D046_9BACT</name>
<dbReference type="Pfam" id="PF04542">
    <property type="entry name" value="Sigma70_r2"/>
    <property type="match status" value="1"/>
</dbReference>
<feature type="domain" description="RNA polymerase sigma factor 70 region 4 type 2" evidence="6">
    <location>
        <begin position="119"/>
        <end position="168"/>
    </location>
</feature>
<evidence type="ECO:0000313" key="8">
    <source>
        <dbReference type="Proteomes" id="UP000646484"/>
    </source>
</evidence>
<feature type="domain" description="RNA polymerase sigma-70 region 2" evidence="5">
    <location>
        <begin position="23"/>
        <end position="90"/>
    </location>
</feature>
<dbReference type="NCBIfam" id="TIGR02937">
    <property type="entry name" value="sigma70-ECF"/>
    <property type="match status" value="1"/>
</dbReference>
<dbReference type="Gene3D" id="1.10.1740.10">
    <property type="match status" value="1"/>
</dbReference>
<evidence type="ECO:0000256" key="2">
    <source>
        <dbReference type="ARBA" id="ARBA00023015"/>
    </source>
</evidence>
<organism evidence="7 8">
    <name type="scientific">Butyricimonas hominis</name>
    <dbReference type="NCBI Taxonomy" id="2763032"/>
    <lineage>
        <taxon>Bacteria</taxon>
        <taxon>Pseudomonadati</taxon>
        <taxon>Bacteroidota</taxon>
        <taxon>Bacteroidia</taxon>
        <taxon>Bacteroidales</taxon>
        <taxon>Odoribacteraceae</taxon>
        <taxon>Butyricimonas</taxon>
    </lineage>
</organism>
<keyword evidence="3" id="KW-0731">Sigma factor</keyword>
<dbReference type="Proteomes" id="UP000646484">
    <property type="component" value="Unassembled WGS sequence"/>
</dbReference>
<evidence type="ECO:0000256" key="3">
    <source>
        <dbReference type="ARBA" id="ARBA00023082"/>
    </source>
</evidence>
<dbReference type="InterPro" id="IPR013325">
    <property type="entry name" value="RNA_pol_sigma_r2"/>
</dbReference>
<dbReference type="Pfam" id="PF08281">
    <property type="entry name" value="Sigma70_r4_2"/>
    <property type="match status" value="1"/>
</dbReference>
<evidence type="ECO:0000313" key="7">
    <source>
        <dbReference type="EMBL" id="MBC5621290.1"/>
    </source>
</evidence>
<dbReference type="InterPro" id="IPR036388">
    <property type="entry name" value="WH-like_DNA-bd_sf"/>
</dbReference>
<dbReference type="InterPro" id="IPR039425">
    <property type="entry name" value="RNA_pol_sigma-70-like"/>
</dbReference>
<dbReference type="InterPro" id="IPR014284">
    <property type="entry name" value="RNA_pol_sigma-70_dom"/>
</dbReference>
<keyword evidence="4" id="KW-0804">Transcription</keyword>
<evidence type="ECO:0000259" key="6">
    <source>
        <dbReference type="Pfam" id="PF08281"/>
    </source>
</evidence>
<reference evidence="7 8" key="1">
    <citation type="submission" date="2020-08" db="EMBL/GenBank/DDBJ databases">
        <title>Genome public.</title>
        <authorList>
            <person name="Liu C."/>
            <person name="Sun Q."/>
        </authorList>
    </citation>
    <scope>NUCLEOTIDE SEQUENCE [LARGE SCALE GENOMIC DNA]</scope>
    <source>
        <strain evidence="7 8">NSJ-56</strain>
    </source>
</reference>
<dbReference type="PANTHER" id="PTHR43133:SF46">
    <property type="entry name" value="RNA POLYMERASE SIGMA-70 FACTOR ECF SUBFAMILY"/>
    <property type="match status" value="1"/>
</dbReference>
<dbReference type="SUPFAM" id="SSF88946">
    <property type="entry name" value="Sigma2 domain of RNA polymerase sigma factors"/>
    <property type="match status" value="1"/>
</dbReference>
<dbReference type="SUPFAM" id="SSF88659">
    <property type="entry name" value="Sigma3 and sigma4 domains of RNA polymerase sigma factors"/>
    <property type="match status" value="1"/>
</dbReference>
<evidence type="ECO:0000256" key="4">
    <source>
        <dbReference type="ARBA" id="ARBA00023163"/>
    </source>
</evidence>
<comment type="caution">
    <text evidence="7">The sequence shown here is derived from an EMBL/GenBank/DDBJ whole genome shotgun (WGS) entry which is preliminary data.</text>
</comment>
<dbReference type="InterPro" id="IPR007627">
    <property type="entry name" value="RNA_pol_sigma70_r2"/>
</dbReference>
<accession>A0ABR7D046</accession>
<protein>
    <submittedName>
        <fullName evidence="7">Sigma-70 family RNA polymerase sigma factor</fullName>
    </submittedName>
</protein>
<gene>
    <name evidence="7" type="ORF">H8S64_09285</name>
</gene>
<dbReference type="InterPro" id="IPR013324">
    <property type="entry name" value="RNA_pol_sigma_r3/r4-like"/>
</dbReference>
<evidence type="ECO:0000259" key="5">
    <source>
        <dbReference type="Pfam" id="PF04542"/>
    </source>
</evidence>
<dbReference type="InterPro" id="IPR013249">
    <property type="entry name" value="RNA_pol_sigma70_r4_t2"/>
</dbReference>